<name>A0A672IIR2_SALFA</name>
<sequence length="508" mass="57759">MTKHVEQYIKNCGECITRKSPNQRTAPLHQITSRGPMDLVCIDFLSIEADSKGMNSVLVVTDHFTRYAQAFPTKNQKAQTVAKILVDKFFVHYGLPTRIHSDQGRDFESRLIQDLLKMMGVRKSRTSPYHPQGDPQPERFNRTLLSMLGTLTPEKKRQWSQHVPYLVHAYNSTKCDSTGYSPYYLMFGREAKLPVDLCFGTSTDRKVDSHSRYVVKLKEDLQKAYQLASETADKSHLKNKKSYDKRVGFQSLEIGDRVLLRNLGLKGKHKLQPRWSSTPYLVVGKMPNLPVYKLRPENGKGSVKTLHRDHILPIGQLVRLPQTDVTPDSYVRARTRTDTSRKQTLTLPDTQTVNPEPLSSDSSSDSDYYRPARTFYKLRETPVDRPTVPVSEVMQEEVDIPLSEESSDDDVEEGPSLNVATESDGDHDEAEQESSEESESDTNENQDDSVDRSAKEVDANEAQEQLVDHTETRSKRTVKPVVRLTYDEPGKARDQPITIIHRGVVIKI</sequence>
<dbReference type="Ensembl" id="ENSSFAT00005042315.1">
    <property type="protein sequence ID" value="ENSSFAP00005040815.1"/>
    <property type="gene ID" value="ENSSFAG00005020325.1"/>
</dbReference>
<feature type="compositionally biased region" description="Polar residues" evidence="1">
    <location>
        <begin position="342"/>
        <end position="354"/>
    </location>
</feature>
<dbReference type="Pfam" id="PF00665">
    <property type="entry name" value="rve"/>
    <property type="match status" value="1"/>
</dbReference>
<feature type="domain" description="Integrase catalytic" evidence="2">
    <location>
        <begin position="32"/>
        <end position="190"/>
    </location>
</feature>
<reference evidence="3" key="1">
    <citation type="submission" date="2019-06" db="EMBL/GenBank/DDBJ databases">
        <authorList>
            <consortium name="Wellcome Sanger Institute Data Sharing"/>
        </authorList>
    </citation>
    <scope>NUCLEOTIDE SEQUENCE [LARGE SCALE GENOMIC DNA]</scope>
</reference>
<reference evidence="3" key="2">
    <citation type="submission" date="2025-08" db="UniProtKB">
        <authorList>
            <consortium name="Ensembl"/>
        </authorList>
    </citation>
    <scope>IDENTIFICATION</scope>
</reference>
<dbReference type="AlphaFoldDB" id="A0A672IIR2"/>
<proteinExistence type="predicted"/>
<dbReference type="InterPro" id="IPR012337">
    <property type="entry name" value="RNaseH-like_sf"/>
</dbReference>
<dbReference type="InParanoid" id="A0A672IIR2"/>
<organism evidence="3 4">
    <name type="scientific">Salarias fasciatus</name>
    <name type="common">Jewelled blenny</name>
    <name type="synonym">Blennius fasciatus</name>
    <dbReference type="NCBI Taxonomy" id="181472"/>
    <lineage>
        <taxon>Eukaryota</taxon>
        <taxon>Metazoa</taxon>
        <taxon>Chordata</taxon>
        <taxon>Craniata</taxon>
        <taxon>Vertebrata</taxon>
        <taxon>Euteleostomi</taxon>
        <taxon>Actinopterygii</taxon>
        <taxon>Neopterygii</taxon>
        <taxon>Teleostei</taxon>
        <taxon>Neoteleostei</taxon>
        <taxon>Acanthomorphata</taxon>
        <taxon>Ovalentaria</taxon>
        <taxon>Blenniimorphae</taxon>
        <taxon>Blenniiformes</taxon>
        <taxon>Blennioidei</taxon>
        <taxon>Blenniidae</taxon>
        <taxon>Salariinae</taxon>
        <taxon>Salarias</taxon>
    </lineage>
</organism>
<protein>
    <recommendedName>
        <fullName evidence="2">Integrase catalytic domain-containing protein</fullName>
    </recommendedName>
</protein>
<feature type="region of interest" description="Disordered" evidence="1">
    <location>
        <begin position="328"/>
        <end position="368"/>
    </location>
</feature>
<dbReference type="GO" id="GO:0003676">
    <property type="term" value="F:nucleic acid binding"/>
    <property type="evidence" value="ECO:0007669"/>
    <property type="project" value="InterPro"/>
</dbReference>
<dbReference type="Gene3D" id="3.30.420.10">
    <property type="entry name" value="Ribonuclease H-like superfamily/Ribonuclease H"/>
    <property type="match status" value="1"/>
</dbReference>
<dbReference type="InterPro" id="IPR001584">
    <property type="entry name" value="Integrase_cat-core"/>
</dbReference>
<feature type="region of interest" description="Disordered" evidence="1">
    <location>
        <begin position="386"/>
        <end position="477"/>
    </location>
</feature>
<dbReference type="SUPFAM" id="SSF53098">
    <property type="entry name" value="Ribonuclease H-like"/>
    <property type="match status" value="1"/>
</dbReference>
<dbReference type="InterPro" id="IPR050951">
    <property type="entry name" value="Retrovirus_Pol_polyprotein"/>
</dbReference>
<dbReference type="PROSITE" id="PS50994">
    <property type="entry name" value="INTEGRASE"/>
    <property type="match status" value="1"/>
</dbReference>
<evidence type="ECO:0000313" key="3">
    <source>
        <dbReference type="Ensembl" id="ENSSFAP00005040815.1"/>
    </source>
</evidence>
<dbReference type="Proteomes" id="UP000472267">
    <property type="component" value="Chromosome 12"/>
</dbReference>
<dbReference type="GO" id="GO:0015074">
    <property type="term" value="P:DNA integration"/>
    <property type="evidence" value="ECO:0007669"/>
    <property type="project" value="InterPro"/>
</dbReference>
<dbReference type="PANTHER" id="PTHR37984">
    <property type="entry name" value="PROTEIN CBG26694"/>
    <property type="match status" value="1"/>
</dbReference>
<evidence type="ECO:0000313" key="4">
    <source>
        <dbReference type="Proteomes" id="UP000472267"/>
    </source>
</evidence>
<feature type="compositionally biased region" description="Acidic residues" evidence="1">
    <location>
        <begin position="423"/>
        <end position="448"/>
    </location>
</feature>
<keyword evidence="4" id="KW-1185">Reference proteome</keyword>
<dbReference type="FunFam" id="3.30.420.10:FF:000269">
    <property type="entry name" value="Uncharacterized protein"/>
    <property type="match status" value="1"/>
</dbReference>
<accession>A0A672IIR2</accession>
<reference evidence="3" key="3">
    <citation type="submission" date="2025-09" db="UniProtKB">
        <authorList>
            <consortium name="Ensembl"/>
        </authorList>
    </citation>
    <scope>IDENTIFICATION</scope>
</reference>
<evidence type="ECO:0000259" key="2">
    <source>
        <dbReference type="PROSITE" id="PS50994"/>
    </source>
</evidence>
<feature type="compositionally biased region" description="Basic and acidic residues" evidence="1">
    <location>
        <begin position="449"/>
        <end position="458"/>
    </location>
</feature>
<evidence type="ECO:0000256" key="1">
    <source>
        <dbReference type="SAM" id="MobiDB-lite"/>
    </source>
</evidence>
<dbReference type="OMA" id="YEMATEA"/>
<dbReference type="InterPro" id="IPR036397">
    <property type="entry name" value="RNaseH_sf"/>
</dbReference>
<dbReference type="PANTHER" id="PTHR37984:SF15">
    <property type="entry name" value="INTEGRASE CATALYTIC DOMAIN-CONTAINING PROTEIN"/>
    <property type="match status" value="1"/>
</dbReference>